<comment type="caution">
    <text evidence="2">The sequence shown here is derived from an EMBL/GenBank/DDBJ whole genome shotgun (WGS) entry which is preliminary data.</text>
</comment>
<dbReference type="Proteomes" id="UP000093173">
    <property type="component" value="Unassembled WGS sequence"/>
</dbReference>
<protein>
    <submittedName>
        <fullName evidence="2">Disulfide bond formation protein DsbA</fullName>
    </submittedName>
</protein>
<sequence>MALRVDIVSDVVCPWCVIGYLRLERVLDRLALSDHLEIHWHPFELNPAMPSVGMDLYQYTFEKYAITSDASESARQSIYQLGLELNFTFNFSQDMKIYNTRKAHQLLMWSAQFGLQYSLKMALFNAYFTQQLDINCAETLCNIARSVGLNADVAQQVINDDSWKQAVAVTEQQWFEAGINAVPTFIINQKQILVGAQTEATLTDVIKNAQL</sequence>
<dbReference type="CDD" id="cd03024">
    <property type="entry name" value="DsbA_FrnE"/>
    <property type="match status" value="1"/>
</dbReference>
<gene>
    <name evidence="2" type="ORF">A6E14_11515</name>
</gene>
<organism evidence="2 3">
    <name type="scientific">Vibrio genomosp. F10</name>
    <dbReference type="NCBI Taxonomy" id="723171"/>
    <lineage>
        <taxon>Bacteria</taxon>
        <taxon>Pseudomonadati</taxon>
        <taxon>Pseudomonadota</taxon>
        <taxon>Gammaproteobacteria</taxon>
        <taxon>Vibrionales</taxon>
        <taxon>Vibrionaceae</taxon>
        <taxon>Vibrio</taxon>
    </lineage>
</organism>
<proteinExistence type="predicted"/>
<dbReference type="InterPro" id="IPR036249">
    <property type="entry name" value="Thioredoxin-like_sf"/>
</dbReference>
<accession>A0A1B9QY48</accession>
<dbReference type="EMBL" id="MAJZ01000564">
    <property type="protein sequence ID" value="OCH75132.1"/>
    <property type="molecule type" value="Genomic_DNA"/>
</dbReference>
<dbReference type="Pfam" id="PF01323">
    <property type="entry name" value="DSBA"/>
    <property type="match status" value="1"/>
</dbReference>
<evidence type="ECO:0000259" key="1">
    <source>
        <dbReference type="Pfam" id="PF01323"/>
    </source>
</evidence>
<dbReference type="GO" id="GO:0016491">
    <property type="term" value="F:oxidoreductase activity"/>
    <property type="evidence" value="ECO:0007669"/>
    <property type="project" value="InterPro"/>
</dbReference>
<dbReference type="AlphaFoldDB" id="A0A1B9QY48"/>
<evidence type="ECO:0000313" key="2">
    <source>
        <dbReference type="EMBL" id="OCH75132.1"/>
    </source>
</evidence>
<feature type="domain" description="DSBA-like thioredoxin" evidence="1">
    <location>
        <begin position="5"/>
        <end position="206"/>
    </location>
</feature>
<dbReference type="SUPFAM" id="SSF52833">
    <property type="entry name" value="Thioredoxin-like"/>
    <property type="match status" value="1"/>
</dbReference>
<dbReference type="PANTHER" id="PTHR13887">
    <property type="entry name" value="GLUTATHIONE S-TRANSFERASE KAPPA"/>
    <property type="match status" value="1"/>
</dbReference>
<dbReference type="PANTHER" id="PTHR13887:SF41">
    <property type="entry name" value="THIOREDOXIN SUPERFAMILY PROTEIN"/>
    <property type="match status" value="1"/>
</dbReference>
<keyword evidence="3" id="KW-1185">Reference proteome</keyword>
<evidence type="ECO:0000313" key="3">
    <source>
        <dbReference type="Proteomes" id="UP000093173"/>
    </source>
</evidence>
<name>A0A1B9QY48_9VIBR</name>
<dbReference type="InterPro" id="IPR001853">
    <property type="entry name" value="DSBA-like_thioredoxin_dom"/>
</dbReference>
<reference evidence="3" key="1">
    <citation type="submission" date="2016-06" db="EMBL/GenBank/DDBJ databases">
        <authorList>
            <person name="Hehemann J.-H."/>
            <person name="Arevalo P."/>
            <person name="Datta M.S."/>
            <person name="Polz M.F."/>
        </authorList>
    </citation>
    <scope>NUCLEOTIDE SEQUENCE [LARGE SCALE GENOMIC DNA]</scope>
    <source>
        <strain evidence="3">9CSC122</strain>
    </source>
</reference>
<dbReference type="RefSeq" id="WP_065576953.1">
    <property type="nucleotide sequence ID" value="NZ_JBNGCH010000564.1"/>
</dbReference>
<dbReference type="Gene3D" id="3.40.30.10">
    <property type="entry name" value="Glutaredoxin"/>
    <property type="match status" value="1"/>
</dbReference>